<feature type="region of interest" description="Disordered" evidence="2">
    <location>
        <begin position="237"/>
        <end position="256"/>
    </location>
</feature>
<proteinExistence type="predicted"/>
<reference evidence="3" key="1">
    <citation type="submission" date="2022-07" db="EMBL/GenBank/DDBJ databases">
        <authorList>
            <person name="Li W.-J."/>
            <person name="Deng Q.-Q."/>
        </authorList>
    </citation>
    <scope>NUCLEOTIDE SEQUENCE</scope>
    <source>
        <strain evidence="3">SYSU M60031</strain>
    </source>
</reference>
<evidence type="ECO:0000313" key="3">
    <source>
        <dbReference type="EMBL" id="MCP8970908.1"/>
    </source>
</evidence>
<evidence type="ECO:0000313" key="4">
    <source>
        <dbReference type="Proteomes" id="UP001156102"/>
    </source>
</evidence>
<comment type="caution">
    <text evidence="3">The sequence shown here is derived from an EMBL/GenBank/DDBJ whole genome shotgun (WGS) entry which is preliminary data.</text>
</comment>
<protein>
    <submittedName>
        <fullName evidence="3">Uncharacterized protein</fullName>
    </submittedName>
</protein>
<evidence type="ECO:0000256" key="1">
    <source>
        <dbReference type="SAM" id="Coils"/>
    </source>
</evidence>
<accession>A0AA41XC14</accession>
<keyword evidence="1" id="KW-0175">Coiled coil</keyword>
<name>A0AA41XC14_9BACI</name>
<feature type="coiled-coil region" evidence="1">
    <location>
        <begin position="276"/>
        <end position="327"/>
    </location>
</feature>
<gene>
    <name evidence="3" type="ORF">NK662_20520</name>
</gene>
<dbReference type="RefSeq" id="WP_254760835.1">
    <property type="nucleotide sequence ID" value="NZ_JANCLT010000016.1"/>
</dbReference>
<evidence type="ECO:0000256" key="2">
    <source>
        <dbReference type="SAM" id="MobiDB-lite"/>
    </source>
</evidence>
<dbReference type="AlphaFoldDB" id="A0AA41XC14"/>
<keyword evidence="4" id="KW-1185">Reference proteome</keyword>
<organism evidence="3 4">
    <name type="scientific">Ectobacillus ponti</name>
    <dbReference type="NCBI Taxonomy" id="2961894"/>
    <lineage>
        <taxon>Bacteria</taxon>
        <taxon>Bacillati</taxon>
        <taxon>Bacillota</taxon>
        <taxon>Bacilli</taxon>
        <taxon>Bacillales</taxon>
        <taxon>Bacillaceae</taxon>
        <taxon>Ectobacillus</taxon>
    </lineage>
</organism>
<dbReference type="Proteomes" id="UP001156102">
    <property type="component" value="Unassembled WGS sequence"/>
</dbReference>
<dbReference type="EMBL" id="JANCLT010000016">
    <property type="protein sequence ID" value="MCP8970908.1"/>
    <property type="molecule type" value="Genomic_DNA"/>
</dbReference>
<sequence>MNKVLEQVIKHNGFFKAMKEELKLGEDRLNGILEQYGLKENTQRRVFCWKLKLLLEQLVYEGEASGNGELLDFLVKKWNRENTIQLQKDAFSIVLDQSVLEDDRQKHAFQAICAGDLNAYTVYSETSIELFSELFCRFIVYMTNDKLLRVHAVTMEDLFGKEKAYSVKHTLSKLDFMNRSRRFLRYNIESLTQHIPLQEAVFAKGMAAIVLPVLEKRQHEEGFAEAYRNVKSWLSQQDEKPVQETAETVAPKQEEAEPIATATEQEAASGNPADQIQQYAQTIITLSKQLDKQQEEAGKMAALEQENERLRYHLTRLEEEREELQYTKLLEVFEYIAGQRSRYLLSELYKGQDQVPMARNLFNSLQMGGIEPFTNTYEVGEEITMKREKVKQLFALQAPLTAGEEYVTIRIMQHGWAMNGRVLIYPLAEEVVKAEQQA</sequence>